<accession>A0A917E3P8</accession>
<evidence type="ECO:0000313" key="2">
    <source>
        <dbReference type="EMBL" id="GGE00669.1"/>
    </source>
</evidence>
<protein>
    <submittedName>
        <fullName evidence="2">Uncharacterized protein</fullName>
    </submittedName>
</protein>
<comment type="caution">
    <text evidence="2">The sequence shown here is derived from an EMBL/GenBank/DDBJ whole genome shotgun (WGS) entry which is preliminary data.</text>
</comment>
<dbReference type="EMBL" id="BMIQ01000002">
    <property type="protein sequence ID" value="GGE00669.1"/>
    <property type="molecule type" value="Genomic_DNA"/>
</dbReference>
<feature type="chain" id="PRO_5037732601" evidence="1">
    <location>
        <begin position="20"/>
        <end position="337"/>
    </location>
</feature>
<dbReference type="Proteomes" id="UP000644699">
    <property type="component" value="Unassembled WGS sequence"/>
</dbReference>
<name>A0A917E3P8_9HYPH</name>
<proteinExistence type="predicted"/>
<dbReference type="RefSeq" id="WP_188907993.1">
    <property type="nucleotide sequence ID" value="NZ_BMIQ01000002.1"/>
</dbReference>
<feature type="signal peptide" evidence="1">
    <location>
        <begin position="1"/>
        <end position="19"/>
    </location>
</feature>
<evidence type="ECO:0000256" key="1">
    <source>
        <dbReference type="SAM" id="SignalP"/>
    </source>
</evidence>
<sequence length="337" mass="34663">MRFPAHAALGLSLALSVFAAPGARGAEPDPQAFRAAVDAACRAAGAAALDEISATVDPYGSDHYGFALLSGIEKGTRATRSMLCAYDRASRRAEVGSLLDLAGAKEALSDFPVGREAAPAGTAATLIYPNAPSCGQDCLAHWTALSLADQNQLTALPEQVRRTLAEAKPAGEPADLAAARAAAVSTVAAAGGRPDGETAADLVAVPAGDRTCEMLWFGYMGEPSRKVATDRCRVDRLPDGALSVTKTSGENLTVLVRMLGTGLAIVGGRDAPAGPPPGGYDLARPNDPVDPHYGNKVGLAVARPDGRLFIVSIEERGIEPPDPSFFEVIAVGLPKGK</sequence>
<reference evidence="2" key="2">
    <citation type="submission" date="2020-09" db="EMBL/GenBank/DDBJ databases">
        <authorList>
            <person name="Sun Q."/>
            <person name="Zhou Y."/>
        </authorList>
    </citation>
    <scope>NUCLEOTIDE SEQUENCE</scope>
    <source>
        <strain evidence="2">CGMCC 1.15367</strain>
    </source>
</reference>
<keyword evidence="1" id="KW-0732">Signal</keyword>
<keyword evidence="3" id="KW-1185">Reference proteome</keyword>
<dbReference type="AlphaFoldDB" id="A0A917E3P8"/>
<evidence type="ECO:0000313" key="3">
    <source>
        <dbReference type="Proteomes" id="UP000644699"/>
    </source>
</evidence>
<reference evidence="2" key="1">
    <citation type="journal article" date="2014" name="Int. J. Syst. Evol. Microbiol.">
        <title>Complete genome sequence of Corynebacterium casei LMG S-19264T (=DSM 44701T), isolated from a smear-ripened cheese.</title>
        <authorList>
            <consortium name="US DOE Joint Genome Institute (JGI-PGF)"/>
            <person name="Walter F."/>
            <person name="Albersmeier A."/>
            <person name="Kalinowski J."/>
            <person name="Ruckert C."/>
        </authorList>
    </citation>
    <scope>NUCLEOTIDE SEQUENCE</scope>
    <source>
        <strain evidence="2">CGMCC 1.15367</strain>
    </source>
</reference>
<organism evidence="2 3">
    <name type="scientific">Aureimonas endophytica</name>
    <dbReference type="NCBI Taxonomy" id="2027858"/>
    <lineage>
        <taxon>Bacteria</taxon>
        <taxon>Pseudomonadati</taxon>
        <taxon>Pseudomonadota</taxon>
        <taxon>Alphaproteobacteria</taxon>
        <taxon>Hyphomicrobiales</taxon>
        <taxon>Aurantimonadaceae</taxon>
        <taxon>Aureimonas</taxon>
    </lineage>
</organism>
<gene>
    <name evidence="2" type="ORF">GCM10011390_19340</name>
</gene>